<evidence type="ECO:0000313" key="4">
    <source>
        <dbReference type="EMBL" id="MCX3058997.1"/>
    </source>
</evidence>
<sequence length="309" mass="30378">MATVGVAAALLSACGGGSATSASDAVSPDDKGAADGTASPSASASADASAGPSAGPSVSASRSASATPSAAPSAARASARATSSGSGSGSSGRSGAAASSTTRTTAPAPASTPHFPVPVTVGDATQVITVRASGSYATVTAWAKGAGGWKSVLSTTAARVGSHGVVDGSTRKQGTYTTPSGTYTITEGFGVDAGGTAMPYTRLDDTLWWDEDPDSKYYNSMHTAAGADFPLTESGADGSEHLIDHQPQYDKALVINFNRWPAVPGRGAGIFLHINGSGATAGCVSVPASTMDQIMGWIKPGAHPRIAIG</sequence>
<evidence type="ECO:0000259" key="3">
    <source>
        <dbReference type="Pfam" id="PF03734"/>
    </source>
</evidence>
<evidence type="ECO:0000256" key="2">
    <source>
        <dbReference type="SAM" id="SignalP"/>
    </source>
</evidence>
<dbReference type="Proteomes" id="UP001163064">
    <property type="component" value="Unassembled WGS sequence"/>
</dbReference>
<dbReference type="PANTHER" id="PTHR38589:SF1">
    <property type="entry name" value="BLR0621 PROTEIN"/>
    <property type="match status" value="1"/>
</dbReference>
<protein>
    <submittedName>
        <fullName evidence="4">L,D-transpeptidase family protein</fullName>
    </submittedName>
</protein>
<proteinExistence type="predicted"/>
<evidence type="ECO:0000256" key="1">
    <source>
        <dbReference type="SAM" id="MobiDB-lite"/>
    </source>
</evidence>
<feature type="compositionally biased region" description="Low complexity" evidence="1">
    <location>
        <begin position="93"/>
        <end position="113"/>
    </location>
</feature>
<feature type="signal peptide" evidence="2">
    <location>
        <begin position="1"/>
        <end position="21"/>
    </location>
</feature>
<organism evidence="4 5">
    <name type="scientific">Streptomyces beihaiensis</name>
    <dbReference type="NCBI Taxonomy" id="2984495"/>
    <lineage>
        <taxon>Bacteria</taxon>
        <taxon>Bacillati</taxon>
        <taxon>Actinomycetota</taxon>
        <taxon>Actinomycetes</taxon>
        <taxon>Kitasatosporales</taxon>
        <taxon>Streptomycetaceae</taxon>
        <taxon>Streptomyces</taxon>
    </lineage>
</organism>
<dbReference type="RefSeq" id="WP_266596420.1">
    <property type="nucleotide sequence ID" value="NZ_JAPHNL010000028.1"/>
</dbReference>
<gene>
    <name evidence="4" type="ORF">OFY01_04260</name>
</gene>
<comment type="caution">
    <text evidence="4">The sequence shown here is derived from an EMBL/GenBank/DDBJ whole genome shotgun (WGS) entry which is preliminary data.</text>
</comment>
<reference evidence="4" key="1">
    <citation type="submission" date="2022-10" db="EMBL/GenBank/DDBJ databases">
        <title>Streptomyces beihaiensis sp. nov., a chitin degrading actinobacterium, isolated from shrimp pond soil.</title>
        <authorList>
            <person name="Xie J."/>
            <person name="Shen N."/>
        </authorList>
    </citation>
    <scope>NUCLEOTIDE SEQUENCE</scope>
    <source>
        <strain evidence="4">GXMU-J5</strain>
    </source>
</reference>
<dbReference type="InterPro" id="IPR005490">
    <property type="entry name" value="LD_TPept_cat_dom"/>
</dbReference>
<keyword evidence="2" id="KW-0732">Signal</keyword>
<feature type="chain" id="PRO_5046507310" evidence="2">
    <location>
        <begin position="22"/>
        <end position="309"/>
    </location>
</feature>
<feature type="compositionally biased region" description="Low complexity" evidence="1">
    <location>
        <begin position="34"/>
        <end position="85"/>
    </location>
</feature>
<dbReference type="PANTHER" id="PTHR38589">
    <property type="entry name" value="BLR0621 PROTEIN"/>
    <property type="match status" value="1"/>
</dbReference>
<name>A0ABT3TPT1_9ACTN</name>
<dbReference type="EMBL" id="JAPHNL010000028">
    <property type="protein sequence ID" value="MCX3058997.1"/>
    <property type="molecule type" value="Genomic_DNA"/>
</dbReference>
<feature type="region of interest" description="Disordered" evidence="1">
    <location>
        <begin position="15"/>
        <end position="119"/>
    </location>
</feature>
<keyword evidence="5" id="KW-1185">Reference proteome</keyword>
<dbReference type="Pfam" id="PF03734">
    <property type="entry name" value="YkuD"/>
    <property type="match status" value="1"/>
</dbReference>
<accession>A0ABT3TPT1</accession>
<evidence type="ECO:0000313" key="5">
    <source>
        <dbReference type="Proteomes" id="UP001163064"/>
    </source>
</evidence>
<feature type="domain" description="L,D-TPase catalytic" evidence="3">
    <location>
        <begin position="158"/>
        <end position="302"/>
    </location>
</feature>
<feature type="compositionally biased region" description="Low complexity" evidence="1">
    <location>
        <begin position="15"/>
        <end position="26"/>
    </location>
</feature>